<dbReference type="EMBL" id="GBRH01268706">
    <property type="protein sequence ID" value="JAD29189.1"/>
    <property type="molecule type" value="Transcribed_RNA"/>
</dbReference>
<proteinExistence type="predicted"/>
<reference evidence="1" key="2">
    <citation type="journal article" date="2015" name="Data Brief">
        <title>Shoot transcriptome of the giant reed, Arundo donax.</title>
        <authorList>
            <person name="Barrero R.A."/>
            <person name="Guerrero F.D."/>
            <person name="Moolhuijzen P."/>
            <person name="Goolsby J.A."/>
            <person name="Tidwell J."/>
            <person name="Bellgard S.E."/>
            <person name="Bellgard M.I."/>
        </authorList>
    </citation>
    <scope>NUCLEOTIDE SEQUENCE</scope>
    <source>
        <tissue evidence="1">Shoot tissue taken approximately 20 cm above the soil surface</tissue>
    </source>
</reference>
<reference evidence="1" key="1">
    <citation type="submission" date="2014-09" db="EMBL/GenBank/DDBJ databases">
        <authorList>
            <person name="Magalhaes I.L.F."/>
            <person name="Oliveira U."/>
            <person name="Santos F.R."/>
            <person name="Vidigal T.H.D.A."/>
            <person name="Brescovit A.D."/>
            <person name="Santos A.J."/>
        </authorList>
    </citation>
    <scope>NUCLEOTIDE SEQUENCE</scope>
    <source>
        <tissue evidence="1">Shoot tissue taken approximately 20 cm above the soil surface</tissue>
    </source>
</reference>
<protein>
    <submittedName>
        <fullName evidence="1">Uncharacterized protein</fullName>
    </submittedName>
</protein>
<accession>A0A0A8YQQ2</accession>
<sequence>MQCNNKNKAITQCYRTMIYQGHK</sequence>
<dbReference type="AlphaFoldDB" id="A0A0A8YQQ2"/>
<evidence type="ECO:0000313" key="1">
    <source>
        <dbReference type="EMBL" id="JAD29189.1"/>
    </source>
</evidence>
<organism evidence="1">
    <name type="scientific">Arundo donax</name>
    <name type="common">Giant reed</name>
    <name type="synonym">Donax arundinaceus</name>
    <dbReference type="NCBI Taxonomy" id="35708"/>
    <lineage>
        <taxon>Eukaryota</taxon>
        <taxon>Viridiplantae</taxon>
        <taxon>Streptophyta</taxon>
        <taxon>Embryophyta</taxon>
        <taxon>Tracheophyta</taxon>
        <taxon>Spermatophyta</taxon>
        <taxon>Magnoliopsida</taxon>
        <taxon>Liliopsida</taxon>
        <taxon>Poales</taxon>
        <taxon>Poaceae</taxon>
        <taxon>PACMAD clade</taxon>
        <taxon>Arundinoideae</taxon>
        <taxon>Arundineae</taxon>
        <taxon>Arundo</taxon>
    </lineage>
</organism>
<name>A0A0A8YQQ2_ARUDO</name>